<gene>
    <name evidence="2" type="ORF">PGO_000240</name>
</gene>
<keyword evidence="1" id="KW-0812">Transmembrane</keyword>
<dbReference type="GeneID" id="39744754"/>
<evidence type="ECO:0000313" key="3">
    <source>
        <dbReference type="Proteomes" id="UP000195521"/>
    </source>
</evidence>
<accession>A0A1Y1JMY3</accession>
<keyword evidence="1" id="KW-0472">Membrane</keyword>
<evidence type="ECO:0000256" key="1">
    <source>
        <dbReference type="SAM" id="Phobius"/>
    </source>
</evidence>
<dbReference type="OrthoDB" id="381216at2759"/>
<keyword evidence="3" id="KW-1185">Reference proteome</keyword>
<reference evidence="3" key="1">
    <citation type="submission" date="2017-04" db="EMBL/GenBank/DDBJ databases">
        <title>Plasmodium gonderi genome.</title>
        <authorList>
            <person name="Arisue N."/>
            <person name="Honma H."/>
            <person name="Kawai S."/>
            <person name="Tougan T."/>
            <person name="Tanabe K."/>
            <person name="Horii T."/>
        </authorList>
    </citation>
    <scope>NUCLEOTIDE SEQUENCE [LARGE SCALE GENOMIC DNA]</scope>
    <source>
        <strain evidence="3">ATCC 30045</strain>
    </source>
</reference>
<feature type="transmembrane region" description="Helical" evidence="1">
    <location>
        <begin position="237"/>
        <end position="256"/>
    </location>
</feature>
<dbReference type="RefSeq" id="XP_028546535.1">
    <property type="nucleotide sequence ID" value="XM_028690734.1"/>
</dbReference>
<dbReference type="AlphaFoldDB" id="A0A1Y1JMY3"/>
<name>A0A1Y1JMY3_PLAGO</name>
<evidence type="ECO:0000313" key="2">
    <source>
        <dbReference type="EMBL" id="GAW83946.1"/>
    </source>
</evidence>
<comment type="caution">
    <text evidence="2">The sequence shown here is derived from an EMBL/GenBank/DDBJ whole genome shotgun (WGS) entry which is preliminary data.</text>
</comment>
<dbReference type="Proteomes" id="UP000195521">
    <property type="component" value="Unassembled WGS sequence"/>
</dbReference>
<sequence>MDSTINPNQDFNFEEIFPKCRNNFNSFNKYNTWEYINNYSKLCNDFGQSINLRYGEVAFQDSCIILGAYLESIKDKKNRDSEFNIRPYCNYFYYKLKALVKLYEAECDTANDCYTKWMQKRQGVIRITVPTVCNNIDVQKLNNSIFDTMKYLDKLFENLEELKRYINRKDFIQASQVATSCKEKYENLVVISKSMNNQSFINLLNEYNEDYVQFINKIKEQEGIQKMAQVATTTNEAGVVLLTFSIIIIMFILFKYTRYGIYLQRKPGKLRRMMRKKYKEYLNLMNSIEKTRNDSIYRKHKISYGTHDYT</sequence>
<organism evidence="2 3">
    <name type="scientific">Plasmodium gonderi</name>
    <dbReference type="NCBI Taxonomy" id="77519"/>
    <lineage>
        <taxon>Eukaryota</taxon>
        <taxon>Sar</taxon>
        <taxon>Alveolata</taxon>
        <taxon>Apicomplexa</taxon>
        <taxon>Aconoidasida</taxon>
        <taxon>Haemosporida</taxon>
        <taxon>Plasmodiidae</taxon>
        <taxon>Plasmodium</taxon>
        <taxon>Plasmodium (Plasmodium)</taxon>
    </lineage>
</organism>
<proteinExistence type="predicted"/>
<keyword evidence="1" id="KW-1133">Transmembrane helix</keyword>
<dbReference type="EMBL" id="BDQF01000035">
    <property type="protein sequence ID" value="GAW83946.1"/>
    <property type="molecule type" value="Genomic_DNA"/>
</dbReference>
<protein>
    <submittedName>
        <fullName evidence="2">Variable surface protein</fullName>
    </submittedName>
</protein>